<name>A0ABW3QEJ4_9BACT</name>
<dbReference type="PANTHER" id="PTHR11373:SF41">
    <property type="entry name" value="METAL-DEPENDENT PHOSPHOHYDROLASE"/>
    <property type="match status" value="1"/>
</dbReference>
<accession>A0ABW3QEJ4</accession>
<dbReference type="InterPro" id="IPR003607">
    <property type="entry name" value="HD/PDEase_dom"/>
</dbReference>
<dbReference type="CDD" id="cd00077">
    <property type="entry name" value="HDc"/>
    <property type="match status" value="1"/>
</dbReference>
<comment type="caution">
    <text evidence="2">The sequence shown here is derived from an EMBL/GenBank/DDBJ whole genome shotgun (WGS) entry which is preliminary data.</text>
</comment>
<proteinExistence type="predicted"/>
<evidence type="ECO:0000313" key="3">
    <source>
        <dbReference type="Proteomes" id="UP001597116"/>
    </source>
</evidence>
<keyword evidence="3" id="KW-1185">Reference proteome</keyword>
<dbReference type="Gene3D" id="1.10.3210.10">
    <property type="entry name" value="Hypothetical protein af1432"/>
    <property type="match status" value="1"/>
</dbReference>
<dbReference type="PANTHER" id="PTHR11373">
    <property type="entry name" value="DEOXYNUCLEOSIDE TRIPHOSPHATE TRIPHOSPHOHYDROLASE"/>
    <property type="match status" value="1"/>
</dbReference>
<dbReference type="InterPro" id="IPR050135">
    <property type="entry name" value="dGTPase-like"/>
</dbReference>
<reference evidence="3" key="1">
    <citation type="journal article" date="2019" name="Int. J. Syst. Evol. Microbiol.">
        <title>The Global Catalogue of Microorganisms (GCM) 10K type strain sequencing project: providing services to taxonomists for standard genome sequencing and annotation.</title>
        <authorList>
            <consortium name="The Broad Institute Genomics Platform"/>
            <consortium name="The Broad Institute Genome Sequencing Center for Infectious Disease"/>
            <person name="Wu L."/>
            <person name="Ma J."/>
        </authorList>
    </citation>
    <scope>NUCLEOTIDE SEQUENCE [LARGE SCALE GENOMIC DNA]</scope>
    <source>
        <strain evidence="3">CCUG 55608</strain>
    </source>
</reference>
<dbReference type="Proteomes" id="UP001597116">
    <property type="component" value="Unassembled WGS sequence"/>
</dbReference>
<dbReference type="SMART" id="SM00471">
    <property type="entry name" value="HDc"/>
    <property type="match status" value="1"/>
</dbReference>
<protein>
    <submittedName>
        <fullName evidence="2">HD domain-containing protein</fullName>
    </submittedName>
</protein>
<feature type="domain" description="HD/PDEase" evidence="1">
    <location>
        <begin position="45"/>
        <end position="158"/>
    </location>
</feature>
<organism evidence="2 3">
    <name type="scientific">Larkinella insperata</name>
    <dbReference type="NCBI Taxonomy" id="332158"/>
    <lineage>
        <taxon>Bacteria</taxon>
        <taxon>Pseudomonadati</taxon>
        <taxon>Bacteroidota</taxon>
        <taxon>Cytophagia</taxon>
        <taxon>Cytophagales</taxon>
        <taxon>Spirosomataceae</taxon>
        <taxon>Larkinella</taxon>
    </lineage>
</organism>
<gene>
    <name evidence="2" type="ORF">ACFQ4C_10500</name>
</gene>
<dbReference type="SUPFAM" id="SSF109604">
    <property type="entry name" value="HD-domain/PDEase-like"/>
    <property type="match status" value="1"/>
</dbReference>
<evidence type="ECO:0000259" key="1">
    <source>
        <dbReference type="SMART" id="SM00471"/>
    </source>
</evidence>
<dbReference type="Pfam" id="PF01966">
    <property type="entry name" value="HD"/>
    <property type="match status" value="1"/>
</dbReference>
<evidence type="ECO:0000313" key="2">
    <source>
        <dbReference type="EMBL" id="MFD1141541.1"/>
    </source>
</evidence>
<dbReference type="InterPro" id="IPR006674">
    <property type="entry name" value="HD_domain"/>
</dbReference>
<dbReference type="EMBL" id="JBHTLP010000008">
    <property type="protein sequence ID" value="MFD1141541.1"/>
    <property type="molecule type" value="Genomic_DNA"/>
</dbReference>
<sequence length="283" mass="32263">MVINDKLYGTFAVQPVIEALIQSKPFQRLKSVHQGGAIFLVDPTLNHTRFEHSIGVYYLVRKLGGSLEEQIAALLHDVSHTAFSHVTDYVFKNEGEDYHEAIFDEIINQSEIPSILETFGFTPSVLADDSYTLLELPLPHLCADRLDYTLRDLFYANRISIDQIHRFLNSLSVYQHKMVVNSADMADWITRQYEVLNKEYFRKKEHVYANTRFADLLSLALAKATITTADLLGDDFQLLAKLRTDAELRRRLEAIQKREGIEAFAPDEGAAFKPRSLKPTVVS</sequence>
<dbReference type="RefSeq" id="WP_265991969.1">
    <property type="nucleotide sequence ID" value="NZ_CP110973.1"/>
</dbReference>